<evidence type="ECO:0000256" key="4">
    <source>
        <dbReference type="ARBA" id="ARBA00022622"/>
    </source>
</evidence>
<keyword evidence="4" id="KW-0472">Membrane</keyword>
<comment type="caution">
    <text evidence="12">The sequence shown here is derived from an EMBL/GenBank/DDBJ whole genome shotgun (WGS) entry which is preliminary data.</text>
</comment>
<comment type="similarity">
    <text evidence="2">Belongs to the plant LTP family.</text>
</comment>
<dbReference type="GO" id="GO:0098552">
    <property type="term" value="C:side of membrane"/>
    <property type="evidence" value="ECO:0007669"/>
    <property type="project" value="UniProtKB-KW"/>
</dbReference>
<evidence type="ECO:0000256" key="10">
    <source>
        <dbReference type="SAM" id="SignalP"/>
    </source>
</evidence>
<dbReference type="SMART" id="SM00499">
    <property type="entry name" value="AAI"/>
    <property type="match status" value="1"/>
</dbReference>
<keyword evidence="7" id="KW-0325">Glycoprotein</keyword>
<name>A0ABD1NVM3_9LAMI</name>
<evidence type="ECO:0000256" key="3">
    <source>
        <dbReference type="ARBA" id="ARBA00022475"/>
    </source>
</evidence>
<dbReference type="Pfam" id="PF14368">
    <property type="entry name" value="LTP_2"/>
    <property type="match status" value="1"/>
</dbReference>
<protein>
    <submittedName>
        <fullName evidence="12">Bifunctional inhibitor/lipid-transfer protein/seed storage 2S albumin superfamily protein</fullName>
    </submittedName>
</protein>
<dbReference type="EMBL" id="JBFOLJ010000012">
    <property type="protein sequence ID" value="KAL2490051.1"/>
    <property type="molecule type" value="Genomic_DNA"/>
</dbReference>
<feature type="signal peptide" evidence="10">
    <location>
        <begin position="1"/>
        <end position="29"/>
    </location>
</feature>
<evidence type="ECO:0000259" key="11">
    <source>
        <dbReference type="SMART" id="SM00499"/>
    </source>
</evidence>
<evidence type="ECO:0000256" key="5">
    <source>
        <dbReference type="ARBA" id="ARBA00022729"/>
    </source>
</evidence>
<evidence type="ECO:0000313" key="13">
    <source>
        <dbReference type="EMBL" id="KAL2490051.1"/>
    </source>
</evidence>
<organism evidence="12 14">
    <name type="scientific">Forsythia ovata</name>
    <dbReference type="NCBI Taxonomy" id="205694"/>
    <lineage>
        <taxon>Eukaryota</taxon>
        <taxon>Viridiplantae</taxon>
        <taxon>Streptophyta</taxon>
        <taxon>Embryophyta</taxon>
        <taxon>Tracheophyta</taxon>
        <taxon>Spermatophyta</taxon>
        <taxon>Magnoliopsida</taxon>
        <taxon>eudicotyledons</taxon>
        <taxon>Gunneridae</taxon>
        <taxon>Pentapetalae</taxon>
        <taxon>asterids</taxon>
        <taxon>lamiids</taxon>
        <taxon>Lamiales</taxon>
        <taxon>Oleaceae</taxon>
        <taxon>Forsythieae</taxon>
        <taxon>Forsythia</taxon>
    </lineage>
</organism>
<gene>
    <name evidence="13" type="ORF">Fot_43343</name>
    <name evidence="12" type="ORF">Fot_57350</name>
</gene>
<dbReference type="InterPro" id="IPR043325">
    <property type="entry name" value="LTSS"/>
</dbReference>
<accession>A0ABD1NVM3</accession>
<evidence type="ECO:0000256" key="8">
    <source>
        <dbReference type="ARBA" id="ARBA00023288"/>
    </source>
</evidence>
<proteinExistence type="inferred from homology"/>
<sequence length="148" mass="15225">MASSSIKSAFTTAALMVMVLVIATGMVEGQSDCVSKLVDCANDLNSTKPSDKCCKAIKEVVSTQLPCLCNLYNSPGLLGGINMTQALELPKHCGLPNDTNACKASSPTSSKVPPPGVPGGKDKNGVSKSISSMGIPSLVLVLAIVMFH</sequence>
<keyword evidence="6" id="KW-1015">Disulfide bond</keyword>
<keyword evidence="5 10" id="KW-0732">Signal</keyword>
<feature type="chain" id="PRO_5044723388" evidence="10">
    <location>
        <begin position="30"/>
        <end position="148"/>
    </location>
</feature>
<dbReference type="PANTHER" id="PTHR33044">
    <property type="entry name" value="BIFUNCTIONAL INHIBITOR/LIPID-TRANSFER PROTEIN/SEED STORAGE 2S ALBUMIN SUPERFAMILY PROTEIN-RELATED"/>
    <property type="match status" value="1"/>
</dbReference>
<evidence type="ECO:0000313" key="12">
    <source>
        <dbReference type="EMBL" id="KAL2455672.1"/>
    </source>
</evidence>
<feature type="region of interest" description="Disordered" evidence="9">
    <location>
        <begin position="104"/>
        <end position="125"/>
    </location>
</feature>
<dbReference type="GO" id="GO:0005886">
    <property type="term" value="C:plasma membrane"/>
    <property type="evidence" value="ECO:0007669"/>
    <property type="project" value="UniProtKB-SubCell"/>
</dbReference>
<keyword evidence="4" id="KW-0336">GPI-anchor</keyword>
<dbReference type="Proteomes" id="UP001604277">
    <property type="component" value="Unassembled WGS sequence"/>
</dbReference>
<dbReference type="InterPro" id="IPR036312">
    <property type="entry name" value="Bifun_inhib/LTP/seed_sf"/>
</dbReference>
<dbReference type="Gene3D" id="1.10.110.10">
    <property type="entry name" value="Plant lipid-transfer and hydrophobic proteins"/>
    <property type="match status" value="1"/>
</dbReference>
<dbReference type="SUPFAM" id="SSF47699">
    <property type="entry name" value="Bifunctional inhibitor/lipid-transfer protein/seed storage 2S albumin"/>
    <property type="match status" value="1"/>
</dbReference>
<dbReference type="CDD" id="cd00010">
    <property type="entry name" value="AAI_LTSS"/>
    <property type="match status" value="1"/>
</dbReference>
<keyword evidence="14" id="KW-1185">Reference proteome</keyword>
<evidence type="ECO:0000256" key="1">
    <source>
        <dbReference type="ARBA" id="ARBA00004609"/>
    </source>
</evidence>
<evidence type="ECO:0000256" key="9">
    <source>
        <dbReference type="SAM" id="MobiDB-lite"/>
    </source>
</evidence>
<keyword evidence="8" id="KW-0449">Lipoprotein</keyword>
<feature type="domain" description="Bifunctional inhibitor/plant lipid transfer protein/seed storage helical" evidence="11">
    <location>
        <begin position="33"/>
        <end position="102"/>
    </location>
</feature>
<evidence type="ECO:0000313" key="14">
    <source>
        <dbReference type="Proteomes" id="UP001604277"/>
    </source>
</evidence>
<evidence type="ECO:0000256" key="2">
    <source>
        <dbReference type="ARBA" id="ARBA00009748"/>
    </source>
</evidence>
<comment type="subcellular location">
    <subcellularLocation>
        <location evidence="1">Cell membrane</location>
        <topology evidence="1">Lipid-anchor</topology>
        <topology evidence="1">GPI-anchor</topology>
    </subcellularLocation>
</comment>
<reference evidence="12" key="2">
    <citation type="submission" date="2024-07" db="EMBL/GenBank/DDBJ databases">
        <title>Two chromosome-level genome assemblies of Korean endemic species Abeliophyllum distichum and Forsythia ovata (Oleaceae).</title>
        <authorList>
            <person name="Mun J.H."/>
        </authorList>
    </citation>
    <scope>NUCLEOTIDE SEQUENCE</scope>
    <source>
        <strain evidence="12">KNKB202402200001</strain>
        <tissue evidence="12">Leaf</tissue>
    </source>
</reference>
<evidence type="ECO:0000256" key="7">
    <source>
        <dbReference type="ARBA" id="ARBA00023180"/>
    </source>
</evidence>
<evidence type="ECO:0000256" key="6">
    <source>
        <dbReference type="ARBA" id="ARBA00023157"/>
    </source>
</evidence>
<reference evidence="14" key="1">
    <citation type="submission" date="2024-07" db="EMBL/GenBank/DDBJ databases">
        <title>Two chromosome-level genome assemblies of Korean endemic species Abeliophyllum distichum and Forsythia ovata (Oleaceae).</title>
        <authorList>
            <person name="Jang H."/>
        </authorList>
    </citation>
    <scope>NUCLEOTIDE SEQUENCE [LARGE SCALE GENOMIC DNA]</scope>
</reference>
<keyword evidence="3" id="KW-1003">Cell membrane</keyword>
<dbReference type="InterPro" id="IPR016140">
    <property type="entry name" value="Bifunc_inhib/LTP/seed_store"/>
</dbReference>
<dbReference type="AlphaFoldDB" id="A0ABD1NVM3"/>
<dbReference type="EMBL" id="JBFOLJ010000103">
    <property type="protein sequence ID" value="KAL2455672.1"/>
    <property type="molecule type" value="Genomic_DNA"/>
</dbReference>